<dbReference type="EMBL" id="ABWN01000027">
    <property type="protein sequence ID" value="EFF68668.1"/>
    <property type="molecule type" value="Genomic_DNA"/>
</dbReference>
<dbReference type="Pfam" id="PF04754">
    <property type="entry name" value="Transposase_31"/>
    <property type="match status" value="1"/>
</dbReference>
<protein>
    <recommendedName>
        <fullName evidence="1">Transposase (putative) YhgA-like domain-containing protein</fullName>
    </recommendedName>
</protein>
<name>D4RZC4_9FIRM</name>
<dbReference type="InterPro" id="IPR006842">
    <property type="entry name" value="Transposase_31"/>
</dbReference>
<feature type="domain" description="Transposase (putative) YhgA-like" evidence="1">
    <location>
        <begin position="84"/>
        <end position="206"/>
    </location>
</feature>
<proteinExistence type="predicted"/>
<evidence type="ECO:0000259" key="1">
    <source>
        <dbReference type="Pfam" id="PF04754"/>
    </source>
</evidence>
<evidence type="ECO:0000313" key="2">
    <source>
        <dbReference type="EMBL" id="EFF68668.1"/>
    </source>
</evidence>
<dbReference type="HOGENOM" id="CLU_066636_0_0_9"/>
<dbReference type="eggNOG" id="COG5464">
    <property type="taxonomic scope" value="Bacteria"/>
</dbReference>
<evidence type="ECO:0000313" key="3">
    <source>
        <dbReference type="Proteomes" id="UP000006238"/>
    </source>
</evidence>
<dbReference type="AlphaFoldDB" id="D4RZC4"/>
<accession>D4RZC4</accession>
<comment type="caution">
    <text evidence="2">The sequence shown here is derived from an EMBL/GenBank/DDBJ whole genome shotgun (WGS) entry which is preliminary data.</text>
</comment>
<dbReference type="Proteomes" id="UP000006238">
    <property type="component" value="Unassembled WGS sequence"/>
</dbReference>
<gene>
    <name evidence="2" type="ORF">BUTYVIB_01190</name>
</gene>
<sequence length="333" mass="38727">MQVRTQFSPARERNIVGQKDILLKDYFTPDIFADAINAILYDGKSVVTPERMRTIDIETQHVEERDGDIRADARFRDLAKIVEVDDAIYCLFAIEHQSVEDYTMPLRIMEYDVREYLRQVKSNKGVQIQIKPIITIVMYWKADKWNQPVSVKDMFDKNTVRWLEDNGLGGYIQDYRMHLFEPGTVKEEDLEKFKTELKDVIAYVKYSKSTEALKEYNEKHKPDLTKSTVTLINELTNSNYVFVDGKERLNMCEAFEGIKAEGIEEGWKEGRKEGIKEGRKAELKDKYKSWVTLSRNLEKKGMSSPEIASSLGISESKLAEAFEYMEHLKEDAK</sequence>
<organism evidence="2 3">
    <name type="scientific">Eshraghiella crossota DSM 2876</name>
    <dbReference type="NCBI Taxonomy" id="511680"/>
    <lineage>
        <taxon>Bacteria</taxon>
        <taxon>Bacillati</taxon>
        <taxon>Bacillota</taxon>
        <taxon>Clostridia</taxon>
        <taxon>Lachnospirales</taxon>
        <taxon>Lachnospiraceae</taxon>
        <taxon>Eshraghiella</taxon>
    </lineage>
</organism>
<keyword evidence="3" id="KW-1185">Reference proteome</keyword>
<reference evidence="2 3" key="1">
    <citation type="submission" date="2010-02" db="EMBL/GenBank/DDBJ databases">
        <authorList>
            <person name="Weinstock G."/>
            <person name="Sodergren E."/>
            <person name="Clifton S."/>
            <person name="Fulton L."/>
            <person name="Fulton B."/>
            <person name="Courtney L."/>
            <person name="Fronick C."/>
            <person name="Harrison M."/>
            <person name="Strong C."/>
            <person name="Farmer C."/>
            <person name="Delahaunty K."/>
            <person name="Markovic C."/>
            <person name="Hall O."/>
            <person name="Minx P."/>
            <person name="Tomlinson C."/>
            <person name="Mitreva M."/>
            <person name="Nelson J."/>
            <person name="Hou S."/>
            <person name="Wollam A."/>
            <person name="Pepin K.H."/>
            <person name="Johnson M."/>
            <person name="Bhonagiri V."/>
            <person name="Zhang X."/>
            <person name="Suruliraj S."/>
            <person name="Warren W."/>
            <person name="Chinwalla A."/>
            <person name="Mardis E.R."/>
            <person name="Wilson R.K."/>
        </authorList>
    </citation>
    <scope>NUCLEOTIDE SEQUENCE [LARGE SCALE GENOMIC DNA]</scope>
    <source>
        <strain evidence="2 3">DSM 2876</strain>
    </source>
</reference>
<dbReference type="STRING" id="45851.BHV86_04720"/>